<dbReference type="EMBL" id="MU275961">
    <property type="protein sequence ID" value="KAI0045099.1"/>
    <property type="molecule type" value="Genomic_DNA"/>
</dbReference>
<protein>
    <submittedName>
        <fullName evidence="1">Uncharacterized protein</fullName>
    </submittedName>
</protein>
<gene>
    <name evidence="1" type="ORF">FA95DRAFT_1574011</name>
</gene>
<comment type="caution">
    <text evidence="1">The sequence shown here is derived from an EMBL/GenBank/DDBJ whole genome shotgun (WGS) entry which is preliminary data.</text>
</comment>
<reference evidence="1" key="1">
    <citation type="submission" date="2021-02" db="EMBL/GenBank/DDBJ databases">
        <authorList>
            <consortium name="DOE Joint Genome Institute"/>
            <person name="Ahrendt S."/>
            <person name="Looney B.P."/>
            <person name="Miyauchi S."/>
            <person name="Morin E."/>
            <person name="Drula E."/>
            <person name="Courty P.E."/>
            <person name="Chicoki N."/>
            <person name="Fauchery L."/>
            <person name="Kohler A."/>
            <person name="Kuo A."/>
            <person name="Labutti K."/>
            <person name="Pangilinan J."/>
            <person name="Lipzen A."/>
            <person name="Riley R."/>
            <person name="Andreopoulos W."/>
            <person name="He G."/>
            <person name="Johnson J."/>
            <person name="Barry K.W."/>
            <person name="Grigoriev I.V."/>
            <person name="Nagy L."/>
            <person name="Hibbett D."/>
            <person name="Henrissat B."/>
            <person name="Matheny P.B."/>
            <person name="Labbe J."/>
            <person name="Martin F."/>
        </authorList>
    </citation>
    <scope>NUCLEOTIDE SEQUENCE</scope>
    <source>
        <strain evidence="1">FP105234-sp</strain>
    </source>
</reference>
<sequence>MANVNDIPIATSGSQFPRVSSRRRFAFYAVVVGLQAGVFQEWLTASALVVGWPGAQFRGYHTLEEAAAAYHSGMAANPNPPAEHPASLVFHYAHPAAGDAEPPAGDAEPPAGNADPPAGGAELPAGNAEPPAADVPATPPSNAPASPPIPVISVPTPVVLAPTPPVSVAPHASLVPSPAFANTETVATSTSEGTTAGDLEELSSVMHSLNVQNLVRILEVGAEGRRPAIMSLSIAVRPNRRRGESRYTALVRTNDSAGHTELRLPAYESDGEDNDSEAPSASQDDFINVPSPSPASPPSPLPAPTPPSPSPSSVSAVPPSSSTELESLSDVSDVTDTVSVRGFLAGPSNAFTFPGCPSPIEVAVTTDTTVVGAPAPAPTPARAPSPPPVASGSRTRPLHSGLGGPTSSTGRFNAGRSHRRGSYLQAHIAQAHVEASPDGEQWYAIAAGFEIGVFRGPFVLMMCISSEIRDLVNGFPGARFRGFSTRAPAEAWFAHHAICA</sequence>
<reference evidence="1" key="2">
    <citation type="journal article" date="2022" name="New Phytol.">
        <title>Evolutionary transition to the ectomycorrhizal habit in the genomes of a hyperdiverse lineage of mushroom-forming fungi.</title>
        <authorList>
            <person name="Looney B."/>
            <person name="Miyauchi S."/>
            <person name="Morin E."/>
            <person name="Drula E."/>
            <person name="Courty P.E."/>
            <person name="Kohler A."/>
            <person name="Kuo A."/>
            <person name="LaButti K."/>
            <person name="Pangilinan J."/>
            <person name="Lipzen A."/>
            <person name="Riley R."/>
            <person name="Andreopoulos W."/>
            <person name="He G."/>
            <person name="Johnson J."/>
            <person name="Nolan M."/>
            <person name="Tritt A."/>
            <person name="Barry K.W."/>
            <person name="Grigoriev I.V."/>
            <person name="Nagy L.G."/>
            <person name="Hibbett D."/>
            <person name="Henrissat B."/>
            <person name="Matheny P.B."/>
            <person name="Labbe J."/>
            <person name="Martin F.M."/>
        </authorList>
    </citation>
    <scope>NUCLEOTIDE SEQUENCE</scope>
    <source>
        <strain evidence="1">FP105234-sp</strain>
    </source>
</reference>
<keyword evidence="2" id="KW-1185">Reference proteome</keyword>
<proteinExistence type="predicted"/>
<name>A0ACB8RLI2_9AGAM</name>
<organism evidence="1 2">
    <name type="scientific">Auriscalpium vulgare</name>
    <dbReference type="NCBI Taxonomy" id="40419"/>
    <lineage>
        <taxon>Eukaryota</taxon>
        <taxon>Fungi</taxon>
        <taxon>Dikarya</taxon>
        <taxon>Basidiomycota</taxon>
        <taxon>Agaricomycotina</taxon>
        <taxon>Agaricomycetes</taxon>
        <taxon>Russulales</taxon>
        <taxon>Auriscalpiaceae</taxon>
        <taxon>Auriscalpium</taxon>
    </lineage>
</organism>
<dbReference type="Proteomes" id="UP000814033">
    <property type="component" value="Unassembled WGS sequence"/>
</dbReference>
<evidence type="ECO:0000313" key="2">
    <source>
        <dbReference type="Proteomes" id="UP000814033"/>
    </source>
</evidence>
<accession>A0ACB8RLI2</accession>
<evidence type="ECO:0000313" key="1">
    <source>
        <dbReference type="EMBL" id="KAI0045099.1"/>
    </source>
</evidence>